<accession>A0A183FKX8</accession>
<dbReference type="WBParaSite" id="HPBE_0000784501-mRNA-1">
    <property type="protein sequence ID" value="HPBE_0000784501-mRNA-1"/>
    <property type="gene ID" value="HPBE_0000784501"/>
</dbReference>
<organism evidence="2 3">
    <name type="scientific">Heligmosomoides polygyrus</name>
    <name type="common">Parasitic roundworm</name>
    <dbReference type="NCBI Taxonomy" id="6339"/>
    <lineage>
        <taxon>Eukaryota</taxon>
        <taxon>Metazoa</taxon>
        <taxon>Ecdysozoa</taxon>
        <taxon>Nematoda</taxon>
        <taxon>Chromadorea</taxon>
        <taxon>Rhabditida</taxon>
        <taxon>Rhabditina</taxon>
        <taxon>Rhabditomorpha</taxon>
        <taxon>Strongyloidea</taxon>
        <taxon>Heligmosomidae</taxon>
        <taxon>Heligmosomoides</taxon>
    </lineage>
</organism>
<name>A0A183FKX8_HELPZ</name>
<dbReference type="EMBL" id="UZAH01025988">
    <property type="protein sequence ID" value="VDO73837.1"/>
    <property type="molecule type" value="Genomic_DNA"/>
</dbReference>
<reference evidence="3" key="2">
    <citation type="submission" date="2019-09" db="UniProtKB">
        <authorList>
            <consortium name="WormBaseParasite"/>
        </authorList>
    </citation>
    <scope>IDENTIFICATION</scope>
</reference>
<evidence type="ECO:0000313" key="1">
    <source>
        <dbReference type="EMBL" id="VDO73837.1"/>
    </source>
</evidence>
<dbReference type="Proteomes" id="UP000050761">
    <property type="component" value="Unassembled WGS sequence"/>
</dbReference>
<accession>A0A3P7YPC1</accession>
<gene>
    <name evidence="1" type="ORF">HPBE_LOCUS7846</name>
</gene>
<protein>
    <submittedName>
        <fullName evidence="1 3">Uncharacterized protein</fullName>
    </submittedName>
</protein>
<sequence length="111" mass="12151">MVADVFGTSPARHARLPTCSARLRLAMQGCRRVWHVYGSPCMVADVFGTSTVRHAWLPTCLARLRFAMHGCRRVWHVSGSPCTVADVFGCRASTQSGKDGQCDTHSDTVTQ</sequence>
<reference evidence="1 2" key="1">
    <citation type="submission" date="2018-11" db="EMBL/GenBank/DDBJ databases">
        <authorList>
            <consortium name="Pathogen Informatics"/>
        </authorList>
    </citation>
    <scope>NUCLEOTIDE SEQUENCE [LARGE SCALE GENOMIC DNA]</scope>
</reference>
<dbReference type="AlphaFoldDB" id="A0A183FKX8"/>
<evidence type="ECO:0000313" key="3">
    <source>
        <dbReference type="WBParaSite" id="HPBE_0000784501-mRNA-1"/>
    </source>
</evidence>
<evidence type="ECO:0000313" key="2">
    <source>
        <dbReference type="Proteomes" id="UP000050761"/>
    </source>
</evidence>
<dbReference type="OrthoDB" id="283815at2759"/>
<proteinExistence type="predicted"/>
<keyword evidence="2" id="KW-1185">Reference proteome</keyword>